<feature type="domain" description="COP9 signalosome complex subunit 3 N-terminal helical repeats" evidence="3">
    <location>
        <begin position="63"/>
        <end position="210"/>
    </location>
</feature>
<keyword evidence="5" id="KW-1185">Reference proteome</keyword>
<gene>
    <name evidence="4" type="ORF">OHK93_001193</name>
</gene>
<evidence type="ECO:0000259" key="3">
    <source>
        <dbReference type="Pfam" id="PF22788"/>
    </source>
</evidence>
<feature type="domain" description="COP9 signalosome complex subunit 3 N-terminal helical repeats" evidence="3">
    <location>
        <begin position="243"/>
        <end position="315"/>
    </location>
</feature>
<dbReference type="InterPro" id="IPR055089">
    <property type="entry name" value="COP9_N"/>
</dbReference>
<feature type="region of interest" description="Disordered" evidence="2">
    <location>
        <begin position="38"/>
        <end position="59"/>
    </location>
</feature>
<feature type="region of interest" description="Disordered" evidence="2">
    <location>
        <begin position="1"/>
        <end position="22"/>
    </location>
</feature>
<dbReference type="PANTHER" id="PTHR10758">
    <property type="entry name" value="26S PROTEASOME NON-ATPASE REGULATORY SUBUNIT 3/COP9 SIGNALOSOME COMPLEX SUBUNIT 3"/>
    <property type="match status" value="1"/>
</dbReference>
<keyword evidence="1" id="KW-0963">Cytoplasm</keyword>
<dbReference type="EMBL" id="JAPUFD010000010">
    <property type="protein sequence ID" value="MDI1489994.1"/>
    <property type="molecule type" value="Genomic_DNA"/>
</dbReference>
<dbReference type="Proteomes" id="UP001161017">
    <property type="component" value="Unassembled WGS sequence"/>
</dbReference>
<evidence type="ECO:0000313" key="4">
    <source>
        <dbReference type="EMBL" id="MDI1489994.1"/>
    </source>
</evidence>
<accession>A0AA43QR32</accession>
<dbReference type="GO" id="GO:0008180">
    <property type="term" value="C:COP9 signalosome"/>
    <property type="evidence" value="ECO:0007669"/>
    <property type="project" value="TreeGrafter"/>
</dbReference>
<proteinExistence type="predicted"/>
<dbReference type="PANTHER" id="PTHR10758:SF1">
    <property type="entry name" value="COP9 SIGNALOSOME COMPLEX SUBUNIT 3"/>
    <property type="match status" value="1"/>
</dbReference>
<evidence type="ECO:0000313" key="5">
    <source>
        <dbReference type="Proteomes" id="UP001161017"/>
    </source>
</evidence>
<feature type="region of interest" description="Disordered" evidence="2">
    <location>
        <begin position="495"/>
        <end position="529"/>
    </location>
</feature>
<name>A0AA43QR32_9LECA</name>
<evidence type="ECO:0000256" key="1">
    <source>
        <dbReference type="ARBA" id="ARBA00022490"/>
    </source>
</evidence>
<dbReference type="AlphaFoldDB" id="A0AA43QR32"/>
<reference evidence="4" key="1">
    <citation type="journal article" date="2023" name="Genome Biol. Evol.">
        <title>First Whole Genome Sequence and Flow Cytometry Genome Size Data for the Lichen-Forming Fungus Ramalina farinacea (Ascomycota).</title>
        <authorList>
            <person name="Llewellyn T."/>
            <person name="Mian S."/>
            <person name="Hill R."/>
            <person name="Leitch I.J."/>
            <person name="Gaya E."/>
        </authorList>
    </citation>
    <scope>NUCLEOTIDE SEQUENCE</scope>
    <source>
        <strain evidence="4">LIQ254RAFAR</strain>
    </source>
</reference>
<sequence>MDSSLSHLLAFPAHPPPTPPLTEAEYDKQAKAHCQTLSKIPPPRLAATSKGGEHPLDVRQSSQRKCSRADEHGQILNPSINSISYLRVLIALATVQNKKSFEIADAYHPGSPLWAKALDFINHFDPIQIRYSGTEMRYLVEATAIAAIGHRQPAAAIAPVRTAILRIDPLGATFTSSHPFLPQLCLLAQDYTAALPLLDLDIYHFPTTTQKATQDTADPLSPFLCSHHESSSTYINSFTGLTGKIEDHEHLQYFLWGAMCYMAFKDWERALLFLEIVMVSPTASTASKIQVEAYKKWVLVSLLHRGKVPSIPKTTNTQASKMFQQLGKPYIGLADVFRDGIQKEESVANLVDEATAGNSLWTEDCNSGLIRQVLHTYRKYSILQLQSTYAALFISEVTRRTSPDVNDYAETAQYVIKLISTGQLNATISKPGEEPSLWVLRFTEVQEKASGKRSEEQQLSDLSRQITKVKTIMSHVQESERKYGLNRSYVQEAKKMKKDAANGGGDGNAWSGQMDGLELDQDEDVMAEM</sequence>
<comment type="caution">
    <text evidence="4">The sequence shown here is derived from an EMBL/GenBank/DDBJ whole genome shotgun (WGS) entry which is preliminary data.</text>
</comment>
<evidence type="ECO:0000256" key="2">
    <source>
        <dbReference type="SAM" id="MobiDB-lite"/>
    </source>
</evidence>
<dbReference type="Pfam" id="PF22788">
    <property type="entry name" value="COP9_hel_rpt"/>
    <property type="match status" value="2"/>
</dbReference>
<protein>
    <recommendedName>
        <fullName evidence="3">COP9 signalosome complex subunit 3 N-terminal helical repeats domain-containing protein</fullName>
    </recommendedName>
</protein>
<feature type="compositionally biased region" description="Acidic residues" evidence="2">
    <location>
        <begin position="517"/>
        <end position="529"/>
    </location>
</feature>
<dbReference type="GO" id="GO:0006511">
    <property type="term" value="P:ubiquitin-dependent protein catabolic process"/>
    <property type="evidence" value="ECO:0007669"/>
    <property type="project" value="TreeGrafter"/>
</dbReference>
<organism evidence="4 5">
    <name type="scientific">Ramalina farinacea</name>
    <dbReference type="NCBI Taxonomy" id="258253"/>
    <lineage>
        <taxon>Eukaryota</taxon>
        <taxon>Fungi</taxon>
        <taxon>Dikarya</taxon>
        <taxon>Ascomycota</taxon>
        <taxon>Pezizomycotina</taxon>
        <taxon>Lecanoromycetes</taxon>
        <taxon>OSLEUM clade</taxon>
        <taxon>Lecanoromycetidae</taxon>
        <taxon>Lecanorales</taxon>
        <taxon>Lecanorineae</taxon>
        <taxon>Ramalinaceae</taxon>
        <taxon>Ramalina</taxon>
    </lineage>
</organism>
<dbReference type="InterPro" id="IPR050756">
    <property type="entry name" value="CSN3"/>
</dbReference>